<dbReference type="PANTHER" id="PTHR30405:SF25">
    <property type="entry name" value="RNA-GUIDED DNA ENDONUCLEASE INSQ-RELATED"/>
    <property type="match status" value="1"/>
</dbReference>
<comment type="caution">
    <text evidence="3">The sequence shown here is derived from an EMBL/GenBank/DDBJ whole genome shotgun (WGS) entry which is preliminary data.</text>
</comment>
<dbReference type="NCBIfam" id="TIGR01766">
    <property type="entry name" value="IS200/IS605 family accessory protein TnpB-like domain"/>
    <property type="match status" value="1"/>
</dbReference>
<reference evidence="3" key="1">
    <citation type="submission" date="2021-10" db="EMBL/GenBank/DDBJ databases">
        <title>Anaerobic single-cell dispensing facilitates the cultivation of human gut bacteria.</title>
        <authorList>
            <person name="Afrizal A."/>
        </authorList>
    </citation>
    <scope>NUCLEOTIDE SEQUENCE</scope>
    <source>
        <strain evidence="3">CLA-AA-H215</strain>
    </source>
</reference>
<evidence type="ECO:0000313" key="3">
    <source>
        <dbReference type="EMBL" id="MCC2230780.1"/>
    </source>
</evidence>
<protein>
    <submittedName>
        <fullName evidence="3">Transposase</fullName>
    </submittedName>
</protein>
<gene>
    <name evidence="3" type="ORF">LKD81_07165</name>
</gene>
<dbReference type="GO" id="GO:0003677">
    <property type="term" value="F:DNA binding"/>
    <property type="evidence" value="ECO:0007669"/>
    <property type="project" value="UniProtKB-KW"/>
</dbReference>
<feature type="non-terminal residue" evidence="3">
    <location>
        <position position="1"/>
    </location>
</feature>
<dbReference type="InterPro" id="IPR010095">
    <property type="entry name" value="Cas12f1-like_TNB"/>
</dbReference>
<dbReference type="InterPro" id="IPR051399">
    <property type="entry name" value="RNA-guided_DNA_endo/Transpos"/>
</dbReference>
<keyword evidence="4" id="KW-1185">Reference proteome</keyword>
<evidence type="ECO:0000256" key="1">
    <source>
        <dbReference type="ARBA" id="ARBA00023125"/>
    </source>
</evidence>
<keyword evidence="1" id="KW-0238">DNA-binding</keyword>
<feature type="domain" description="Cas12f1-like TNB" evidence="2">
    <location>
        <begin position="33"/>
        <end position="101"/>
    </location>
</feature>
<evidence type="ECO:0000259" key="2">
    <source>
        <dbReference type="Pfam" id="PF07282"/>
    </source>
</evidence>
<organism evidence="3 4">
    <name type="scientific">Hominifimenecus microfluidus</name>
    <dbReference type="NCBI Taxonomy" id="2885348"/>
    <lineage>
        <taxon>Bacteria</taxon>
        <taxon>Bacillati</taxon>
        <taxon>Bacillota</taxon>
        <taxon>Clostridia</taxon>
        <taxon>Lachnospirales</taxon>
        <taxon>Lachnospiraceae</taxon>
        <taxon>Hominifimenecus</taxon>
    </lineage>
</organism>
<sequence length="110" mass="12573">IVRNYDRIAIEDLAPANMKKNRKLARSISDASWSEFRRQLKYKAAWYGKQVVIIDRFFPSSQICSSCGVQWPGTKDLSIRTWICPACGTVHDRDINAAKNILKEGLRMLA</sequence>
<evidence type="ECO:0000313" key="4">
    <source>
        <dbReference type="Proteomes" id="UP001198182"/>
    </source>
</evidence>
<accession>A0AAE3EBA9</accession>
<dbReference type="PANTHER" id="PTHR30405">
    <property type="entry name" value="TRANSPOSASE"/>
    <property type="match status" value="1"/>
</dbReference>
<dbReference type="Proteomes" id="UP001198182">
    <property type="component" value="Unassembled WGS sequence"/>
</dbReference>
<dbReference type="RefSeq" id="WP_308453416.1">
    <property type="nucleotide sequence ID" value="NZ_JAJEQR010000016.1"/>
</dbReference>
<proteinExistence type="predicted"/>
<dbReference type="NCBIfam" id="NF040570">
    <property type="entry name" value="guided_TnpB"/>
    <property type="match status" value="1"/>
</dbReference>
<dbReference type="Pfam" id="PF07282">
    <property type="entry name" value="Cas12f1-like_TNB"/>
    <property type="match status" value="1"/>
</dbReference>
<dbReference type="AlphaFoldDB" id="A0AAE3EBA9"/>
<name>A0AAE3EBA9_9FIRM</name>
<dbReference type="EMBL" id="JAJEQR010000016">
    <property type="protein sequence ID" value="MCC2230780.1"/>
    <property type="molecule type" value="Genomic_DNA"/>
</dbReference>